<proteinExistence type="inferred from homology"/>
<dbReference type="GO" id="GO:0006355">
    <property type="term" value="P:regulation of DNA-templated transcription"/>
    <property type="evidence" value="ECO:0007669"/>
    <property type="project" value="UniProtKB-UniRule"/>
</dbReference>
<comment type="function">
    <text evidence="1">Putative transcription activator involved in regulating light control of development.</text>
</comment>
<keyword evidence="1" id="KW-0479">Metal-binding</keyword>
<dbReference type="EMBL" id="SDMP01000019">
    <property type="protein sequence ID" value="RYQ90951.1"/>
    <property type="molecule type" value="Genomic_DNA"/>
</dbReference>
<protein>
    <recommendedName>
        <fullName evidence="1">Protein FAR1-RELATED SEQUENCE</fullName>
    </recommendedName>
</protein>
<dbReference type="Proteomes" id="UP000289738">
    <property type="component" value="Chromosome B09"/>
</dbReference>
<organism evidence="2 3">
    <name type="scientific">Arachis hypogaea</name>
    <name type="common">Peanut</name>
    <dbReference type="NCBI Taxonomy" id="3818"/>
    <lineage>
        <taxon>Eukaryota</taxon>
        <taxon>Viridiplantae</taxon>
        <taxon>Streptophyta</taxon>
        <taxon>Embryophyta</taxon>
        <taxon>Tracheophyta</taxon>
        <taxon>Spermatophyta</taxon>
        <taxon>Magnoliopsida</taxon>
        <taxon>eudicotyledons</taxon>
        <taxon>Gunneridae</taxon>
        <taxon>Pentapetalae</taxon>
        <taxon>rosids</taxon>
        <taxon>fabids</taxon>
        <taxon>Fabales</taxon>
        <taxon>Fabaceae</taxon>
        <taxon>Papilionoideae</taxon>
        <taxon>50 kb inversion clade</taxon>
        <taxon>dalbergioids sensu lato</taxon>
        <taxon>Dalbergieae</taxon>
        <taxon>Pterocarpus clade</taxon>
        <taxon>Arachis</taxon>
    </lineage>
</organism>
<dbReference type="PANTHER" id="PTHR31669">
    <property type="entry name" value="PROTEIN FAR1-RELATED SEQUENCE 10-RELATED"/>
    <property type="match status" value="1"/>
</dbReference>
<comment type="caution">
    <text evidence="2">The sequence shown here is derived from an EMBL/GenBank/DDBJ whole genome shotgun (WGS) entry which is preliminary data.</text>
</comment>
<dbReference type="PANTHER" id="PTHR31669:SF283">
    <property type="entry name" value="PROTEIN FAR1-RELATED SEQUENCE"/>
    <property type="match status" value="1"/>
</dbReference>
<keyword evidence="1" id="KW-0862">Zinc</keyword>
<dbReference type="GO" id="GO:0008270">
    <property type="term" value="F:zinc ion binding"/>
    <property type="evidence" value="ECO:0007669"/>
    <property type="project" value="UniProtKB-UniRule"/>
</dbReference>
<accession>A0A444XMQ3</accession>
<reference evidence="2 3" key="1">
    <citation type="submission" date="2019-01" db="EMBL/GenBank/DDBJ databases">
        <title>Sequencing of cultivated peanut Arachis hypogaea provides insights into genome evolution and oil improvement.</title>
        <authorList>
            <person name="Chen X."/>
        </authorList>
    </citation>
    <scope>NUCLEOTIDE SEQUENCE [LARGE SCALE GENOMIC DNA]</scope>
    <source>
        <strain evidence="3">cv. Fuhuasheng</strain>
        <tissue evidence="2">Leaves</tissue>
    </source>
</reference>
<dbReference type="GO" id="GO:0005634">
    <property type="term" value="C:nucleus"/>
    <property type="evidence" value="ECO:0007669"/>
    <property type="project" value="UniProtKB-SubCell"/>
</dbReference>
<evidence type="ECO:0000313" key="2">
    <source>
        <dbReference type="EMBL" id="RYQ90951.1"/>
    </source>
</evidence>
<evidence type="ECO:0000313" key="3">
    <source>
        <dbReference type="Proteomes" id="UP000289738"/>
    </source>
</evidence>
<gene>
    <name evidence="2" type="ORF">Ahy_B09g096864</name>
</gene>
<dbReference type="InterPro" id="IPR031052">
    <property type="entry name" value="FHY3/FAR1"/>
</dbReference>
<keyword evidence="1" id="KW-0863">Zinc-finger</keyword>
<keyword evidence="3" id="KW-1185">Reference proteome</keyword>
<comment type="subcellular location">
    <subcellularLocation>
        <location evidence="1">Nucleus</location>
    </subcellularLocation>
</comment>
<comment type="similarity">
    <text evidence="1">Belongs to the FHY3/FAR1 family.</text>
</comment>
<name>A0A444XMQ3_ARAHY</name>
<dbReference type="AlphaFoldDB" id="A0A444XMQ3"/>
<sequence>MHAKNNSPLVSHVIWSSYTKDTFDRNWNDFLTKYGLGGNKWLSEQTEFDVAYFHTRIPCATKSAIEAQFQHVYTHEKFREVQAQFRDKVNYTTRSMHSTLCLTIYEVIEQVSNSTFNKFFVTYNTVSQEVKCQCLLFKSRDILYCHSLSVLSFERVDNVAPKYILECWRKNIKRRHTHTSRAAKMSL</sequence>
<keyword evidence="1" id="KW-0539">Nucleus</keyword>
<evidence type="ECO:0000256" key="1">
    <source>
        <dbReference type="RuleBase" id="RU367018"/>
    </source>
</evidence>